<evidence type="ECO:0000313" key="2">
    <source>
        <dbReference type="Proteomes" id="UP000324222"/>
    </source>
</evidence>
<comment type="caution">
    <text evidence="1">The sequence shown here is derived from an EMBL/GenBank/DDBJ whole genome shotgun (WGS) entry which is preliminary data.</text>
</comment>
<proteinExistence type="predicted"/>
<accession>A0A5B7GPP5</accession>
<name>A0A5B7GPP5_PORTR</name>
<dbReference type="Proteomes" id="UP000324222">
    <property type="component" value="Unassembled WGS sequence"/>
</dbReference>
<organism evidence="1 2">
    <name type="scientific">Portunus trituberculatus</name>
    <name type="common">Swimming crab</name>
    <name type="synonym">Neptunus trituberculatus</name>
    <dbReference type="NCBI Taxonomy" id="210409"/>
    <lineage>
        <taxon>Eukaryota</taxon>
        <taxon>Metazoa</taxon>
        <taxon>Ecdysozoa</taxon>
        <taxon>Arthropoda</taxon>
        <taxon>Crustacea</taxon>
        <taxon>Multicrustacea</taxon>
        <taxon>Malacostraca</taxon>
        <taxon>Eumalacostraca</taxon>
        <taxon>Eucarida</taxon>
        <taxon>Decapoda</taxon>
        <taxon>Pleocyemata</taxon>
        <taxon>Brachyura</taxon>
        <taxon>Eubrachyura</taxon>
        <taxon>Portunoidea</taxon>
        <taxon>Portunidae</taxon>
        <taxon>Portuninae</taxon>
        <taxon>Portunus</taxon>
    </lineage>
</organism>
<protein>
    <submittedName>
        <fullName evidence="1">Uncharacterized protein</fullName>
    </submittedName>
</protein>
<gene>
    <name evidence="1" type="ORF">E2C01_054849</name>
</gene>
<reference evidence="1 2" key="1">
    <citation type="submission" date="2019-05" db="EMBL/GenBank/DDBJ databases">
        <title>Another draft genome of Portunus trituberculatus and its Hox gene families provides insights of decapod evolution.</title>
        <authorList>
            <person name="Jeong J.-H."/>
            <person name="Song I."/>
            <person name="Kim S."/>
            <person name="Choi T."/>
            <person name="Kim D."/>
            <person name="Ryu S."/>
            <person name="Kim W."/>
        </authorList>
    </citation>
    <scope>NUCLEOTIDE SEQUENCE [LARGE SCALE GENOMIC DNA]</scope>
    <source>
        <tissue evidence="1">Muscle</tissue>
    </source>
</reference>
<evidence type="ECO:0000313" key="1">
    <source>
        <dbReference type="EMBL" id="MPC60792.1"/>
    </source>
</evidence>
<sequence>MTDGTLPLLIPTLPLTLPPSRLANPLKRDHIHITASSAAFSAPFPAQKKAPGALQVMKRAWVYAAVQGHTCRQAAQSVSSHSEGIAHRCCLDARNESQ</sequence>
<dbReference type="AlphaFoldDB" id="A0A5B7GPP5"/>
<keyword evidence="2" id="KW-1185">Reference proteome</keyword>
<dbReference type="EMBL" id="VSRR010017906">
    <property type="protein sequence ID" value="MPC60792.1"/>
    <property type="molecule type" value="Genomic_DNA"/>
</dbReference>